<keyword evidence="2" id="KW-0732">Signal</keyword>
<dbReference type="InterPro" id="IPR012341">
    <property type="entry name" value="6hp_glycosidase-like_sf"/>
</dbReference>
<feature type="signal peptide" evidence="2">
    <location>
        <begin position="1"/>
        <end position="26"/>
    </location>
</feature>
<dbReference type="GO" id="GO:0016798">
    <property type="term" value="F:hydrolase activity, acting on glycosyl bonds"/>
    <property type="evidence" value="ECO:0007669"/>
    <property type="project" value="UniProtKB-KW"/>
</dbReference>
<dbReference type="AlphaFoldDB" id="A0AA40CFC6"/>
<accession>A0AA40CFC6</accession>
<keyword evidence="5" id="KW-1185">Reference proteome</keyword>
<feature type="chain" id="PRO_5041400214" evidence="2">
    <location>
        <begin position="27"/>
        <end position="900"/>
    </location>
</feature>
<dbReference type="Gene3D" id="1.50.10.10">
    <property type="match status" value="1"/>
</dbReference>
<evidence type="ECO:0000256" key="1">
    <source>
        <dbReference type="SAM" id="MobiDB-lite"/>
    </source>
</evidence>
<comment type="caution">
    <text evidence="4">The sequence shown here is derived from an EMBL/GenBank/DDBJ whole genome shotgun (WGS) entry which is preliminary data.</text>
</comment>
<gene>
    <name evidence="4" type="ORF">B0T17DRAFT_516119</name>
</gene>
<feature type="domain" description="Alpha-L-rhamnosidase six-hairpin glycosidase" evidence="3">
    <location>
        <begin position="306"/>
        <end position="435"/>
    </location>
</feature>
<dbReference type="SUPFAM" id="SSF48208">
    <property type="entry name" value="Six-hairpin glycosidases"/>
    <property type="match status" value="1"/>
</dbReference>
<dbReference type="GO" id="GO:0005975">
    <property type="term" value="P:carbohydrate metabolic process"/>
    <property type="evidence" value="ECO:0007669"/>
    <property type="project" value="InterPro"/>
</dbReference>
<reference evidence="4" key="1">
    <citation type="submission" date="2023-06" db="EMBL/GenBank/DDBJ databases">
        <title>Genome-scale phylogeny and comparative genomics of the fungal order Sordariales.</title>
        <authorList>
            <consortium name="Lawrence Berkeley National Laboratory"/>
            <person name="Hensen N."/>
            <person name="Bonometti L."/>
            <person name="Westerberg I."/>
            <person name="Brannstrom I.O."/>
            <person name="Guillou S."/>
            <person name="Cros-Aarteil S."/>
            <person name="Calhoun S."/>
            <person name="Haridas S."/>
            <person name="Kuo A."/>
            <person name="Mondo S."/>
            <person name="Pangilinan J."/>
            <person name="Riley R."/>
            <person name="LaButti K."/>
            <person name="Andreopoulos B."/>
            <person name="Lipzen A."/>
            <person name="Chen C."/>
            <person name="Yanf M."/>
            <person name="Daum C."/>
            <person name="Ng V."/>
            <person name="Clum A."/>
            <person name="Steindorff A."/>
            <person name="Ohm R."/>
            <person name="Martin F."/>
            <person name="Silar P."/>
            <person name="Natvig D."/>
            <person name="Lalanne C."/>
            <person name="Gautier V."/>
            <person name="Ament-velasquez S.L."/>
            <person name="Kruys A."/>
            <person name="Hutchinson M.I."/>
            <person name="Powell A.J."/>
            <person name="Barry K."/>
            <person name="Miller A.N."/>
            <person name="Grigoriev I.V."/>
            <person name="Debuchy R."/>
            <person name="Gladieux P."/>
            <person name="Thoren M.H."/>
            <person name="Johannesson H."/>
        </authorList>
    </citation>
    <scope>NUCLEOTIDE SEQUENCE</scope>
    <source>
        <strain evidence="4">SMH3391-2</strain>
    </source>
</reference>
<protein>
    <submittedName>
        <fullName evidence="4">Six-hairpin glycosidase-like protein</fullName>
    </submittedName>
</protein>
<dbReference type="Proteomes" id="UP001174934">
    <property type="component" value="Unassembled WGS sequence"/>
</dbReference>
<dbReference type="PANTHER" id="PTHR34987">
    <property type="entry name" value="C, PUTATIVE (AFU_ORTHOLOGUE AFUA_3G02880)-RELATED"/>
    <property type="match status" value="1"/>
</dbReference>
<name>A0AA40CFC6_9PEZI</name>
<evidence type="ECO:0000256" key="2">
    <source>
        <dbReference type="SAM" id="SignalP"/>
    </source>
</evidence>
<evidence type="ECO:0000259" key="3">
    <source>
        <dbReference type="Pfam" id="PF17389"/>
    </source>
</evidence>
<feature type="region of interest" description="Disordered" evidence="1">
    <location>
        <begin position="875"/>
        <end position="900"/>
    </location>
</feature>
<dbReference type="InterPro" id="IPR035396">
    <property type="entry name" value="Bac_rhamnosid6H"/>
</dbReference>
<keyword evidence="4" id="KW-0326">Glycosidase</keyword>
<organism evidence="4 5">
    <name type="scientific">Bombardia bombarda</name>
    <dbReference type="NCBI Taxonomy" id="252184"/>
    <lineage>
        <taxon>Eukaryota</taxon>
        <taxon>Fungi</taxon>
        <taxon>Dikarya</taxon>
        <taxon>Ascomycota</taxon>
        <taxon>Pezizomycotina</taxon>
        <taxon>Sordariomycetes</taxon>
        <taxon>Sordariomycetidae</taxon>
        <taxon>Sordariales</taxon>
        <taxon>Lasiosphaeriaceae</taxon>
        <taxon>Bombardia</taxon>
    </lineage>
</organism>
<dbReference type="EMBL" id="JAULSR010000001">
    <property type="protein sequence ID" value="KAK0635378.1"/>
    <property type="molecule type" value="Genomic_DNA"/>
</dbReference>
<evidence type="ECO:0000313" key="4">
    <source>
        <dbReference type="EMBL" id="KAK0635378.1"/>
    </source>
</evidence>
<proteinExistence type="predicted"/>
<dbReference type="PANTHER" id="PTHR34987:SF6">
    <property type="entry name" value="ALPHA-L-RHAMNOSIDASE SIX-HAIRPIN GLYCOSIDASE DOMAIN-CONTAINING PROTEIN"/>
    <property type="match status" value="1"/>
</dbReference>
<dbReference type="Pfam" id="PF17389">
    <property type="entry name" value="Bac_rhamnosid6H"/>
    <property type="match status" value="1"/>
</dbReference>
<keyword evidence="4" id="KW-0378">Hydrolase</keyword>
<sequence length="900" mass="99891">MGFARPAALTCGVFSVFGSLVAIGRSEVTNLGYHHLREQPAFPGPWEGYIQAPENKTHIVPKRVYKTEGNTEYWLTDGVISGISLGPSGVVTLKFEQNIGGRVCLDINSVSHNPVIQLAYSESSWFAGIIPDATTDRQDRDLPLVLALGNSTGQVCVAPEFVRGAFQYLTISLPFDINASGERYATKLWWDAVDAVGQHLLGPFSWLLSRYLDSHKAPGQAVASVDIANVWVNCTAFPSQTNGRAYSGYFSSSSIMLNRIWYAGAYTLQLSTIDPREGGALIDYNRLVDNNTSPTGSWYSNYTIANGTAVTTDGAKRDRMVYAGDMFIAIPGIAVSTWDMAAVRNALDVLYVHQYEDGSLPYAGPPMGWHHEFSDTYHMHALLGTYYYVLYTGDFDWLRARWPQYLRALRISIAKVDDELGLMRVSSSNDWLRPGLGGHSLEASAILHAVLTRSKSLVGWLDKPNEVGWEPAGDLSVLGLSTNETERWTWLQLTLARNIAARLYCPSARLFSDNLSPENHCDSPTRVLPQDGNSWVLISNLLSSSPLSLPVTPLDISTALRARWVKHGAPAPEFPNVISPFASGFELLAHIAAGQTSSAVELMLLEWQHLLDGYGFTNSTLAEGFRIDGHPQYPAYPSTARNSHAHGWSAGPTGVLTAAVVGIEFLEPAGRFVRVSPELTKWLGWVKGGMAMPDGSVIEVGHWRVVVFGGGVRGSEGRRRERKGVVVEVKGSKGVKGVFDAAKLLKEMSRRQYDGADESHFDFTLTGETNTTRTKRWVVWQDENDDNNDSMELLSNGERRKRARVQDISDLELLTTTETNEDDDDDEESWVRSRVLVLDDGVSELRYDDEFVLPEMEHREPGVVDWDVMERHFKTPPPAGWTVDELRQEQQPGREEWRDL</sequence>
<evidence type="ECO:0000313" key="5">
    <source>
        <dbReference type="Proteomes" id="UP001174934"/>
    </source>
</evidence>
<dbReference type="InterPro" id="IPR008928">
    <property type="entry name" value="6-hairpin_glycosidase_sf"/>
</dbReference>
<feature type="compositionally biased region" description="Basic and acidic residues" evidence="1">
    <location>
        <begin position="884"/>
        <end position="900"/>
    </location>
</feature>